<dbReference type="EMBL" id="JAPESX010000008">
    <property type="protein sequence ID" value="KAJ8124128.1"/>
    <property type="molecule type" value="Genomic_DNA"/>
</dbReference>
<comment type="caution">
    <text evidence="1">The sequence shown here is derived from an EMBL/GenBank/DDBJ whole genome shotgun (WGS) entry which is preliminary data.</text>
</comment>
<keyword evidence="2" id="KW-1185">Reference proteome</keyword>
<name>A0ACC2J9F0_9PEZI</name>
<accession>A0ACC2J9F0</accession>
<proteinExistence type="predicted"/>
<organism evidence="1 2">
    <name type="scientific">Nemania bipapillata</name>
    <dbReference type="NCBI Taxonomy" id="110536"/>
    <lineage>
        <taxon>Eukaryota</taxon>
        <taxon>Fungi</taxon>
        <taxon>Dikarya</taxon>
        <taxon>Ascomycota</taxon>
        <taxon>Pezizomycotina</taxon>
        <taxon>Sordariomycetes</taxon>
        <taxon>Xylariomycetidae</taxon>
        <taxon>Xylariales</taxon>
        <taxon>Xylariaceae</taxon>
        <taxon>Nemania</taxon>
    </lineage>
</organism>
<protein>
    <submittedName>
        <fullName evidence="1">Uncharacterized protein</fullName>
    </submittedName>
</protein>
<dbReference type="Proteomes" id="UP001153334">
    <property type="component" value="Unassembled WGS sequence"/>
</dbReference>
<reference evidence="1" key="1">
    <citation type="submission" date="2022-11" db="EMBL/GenBank/DDBJ databases">
        <title>Genome Sequence of Nemania bipapillata.</title>
        <authorList>
            <person name="Buettner E."/>
        </authorList>
    </citation>
    <scope>NUCLEOTIDE SEQUENCE</scope>
    <source>
        <strain evidence="1">CP14</strain>
    </source>
</reference>
<gene>
    <name evidence="1" type="ORF">ONZ43_g83</name>
</gene>
<evidence type="ECO:0000313" key="2">
    <source>
        <dbReference type="Proteomes" id="UP001153334"/>
    </source>
</evidence>
<sequence>MPSRLRLKKYGCHPDYSDDGDDELEFERYLDELNNDPTPNCLGSLLATDADEVIHDARKSWLVLEFYGPGAQVVLPMELANENRMEKLMQINMDQQASTGSNENLKLYRGSEFYGFLIVLLTSDDPDDWARESATMSKVYGQSACTIAAASSPGGCFTDRNQYRVRPCRIPNPFRTDSKYSFYVKPEYLYRIHDREVRGSRWYKRGWIMWACEELQAAETWPCGRTTENYIDRFESFAEEKTRFQKLLDPVQGVTKHHASWFEFIKEYMGSELTSRVTLVKATAGGFGSMKACRAAYFGGV</sequence>
<evidence type="ECO:0000313" key="1">
    <source>
        <dbReference type="EMBL" id="KAJ8124128.1"/>
    </source>
</evidence>